<keyword evidence="1" id="KW-0677">Repeat</keyword>
<dbReference type="PROSITE" id="PS50297">
    <property type="entry name" value="ANK_REP_REGION"/>
    <property type="match status" value="1"/>
</dbReference>
<dbReference type="InterPro" id="IPR036770">
    <property type="entry name" value="Ankyrin_rpt-contain_sf"/>
</dbReference>
<keyword evidence="2 3" id="KW-0040">ANK repeat</keyword>
<name>A0A6A5Z9D6_9PLEO</name>
<dbReference type="AlphaFoldDB" id="A0A6A5Z9D6"/>
<dbReference type="EMBL" id="ML977321">
    <property type="protein sequence ID" value="KAF2116139.1"/>
    <property type="molecule type" value="Genomic_DNA"/>
</dbReference>
<organism evidence="4 5">
    <name type="scientific">Lophiotrema nucula</name>
    <dbReference type="NCBI Taxonomy" id="690887"/>
    <lineage>
        <taxon>Eukaryota</taxon>
        <taxon>Fungi</taxon>
        <taxon>Dikarya</taxon>
        <taxon>Ascomycota</taxon>
        <taxon>Pezizomycotina</taxon>
        <taxon>Dothideomycetes</taxon>
        <taxon>Pleosporomycetidae</taxon>
        <taxon>Pleosporales</taxon>
        <taxon>Lophiotremataceae</taxon>
        <taxon>Lophiotrema</taxon>
    </lineage>
</organism>
<dbReference type="PANTHER" id="PTHR24124">
    <property type="entry name" value="ANKYRIN REPEAT FAMILY A"/>
    <property type="match status" value="1"/>
</dbReference>
<dbReference type="SUPFAM" id="SSF48403">
    <property type="entry name" value="Ankyrin repeat"/>
    <property type="match status" value="1"/>
</dbReference>
<dbReference type="Pfam" id="PF12796">
    <property type="entry name" value="Ank_2"/>
    <property type="match status" value="2"/>
</dbReference>
<evidence type="ECO:0000313" key="4">
    <source>
        <dbReference type="EMBL" id="KAF2116139.1"/>
    </source>
</evidence>
<evidence type="ECO:0000256" key="1">
    <source>
        <dbReference type="ARBA" id="ARBA00022737"/>
    </source>
</evidence>
<dbReference type="SMART" id="SM00248">
    <property type="entry name" value="ANK"/>
    <property type="match status" value="5"/>
</dbReference>
<dbReference type="OrthoDB" id="341259at2759"/>
<evidence type="ECO:0000256" key="3">
    <source>
        <dbReference type="PROSITE-ProRule" id="PRU00023"/>
    </source>
</evidence>
<feature type="repeat" description="ANK" evidence="3">
    <location>
        <begin position="19"/>
        <end position="51"/>
    </location>
</feature>
<dbReference type="PROSITE" id="PS50088">
    <property type="entry name" value="ANK_REPEAT"/>
    <property type="match status" value="1"/>
</dbReference>
<proteinExistence type="predicted"/>
<accession>A0A6A5Z9D6</accession>
<reference evidence="4" key="1">
    <citation type="journal article" date="2020" name="Stud. Mycol.">
        <title>101 Dothideomycetes genomes: a test case for predicting lifestyles and emergence of pathogens.</title>
        <authorList>
            <person name="Haridas S."/>
            <person name="Albert R."/>
            <person name="Binder M."/>
            <person name="Bloem J."/>
            <person name="Labutti K."/>
            <person name="Salamov A."/>
            <person name="Andreopoulos B."/>
            <person name="Baker S."/>
            <person name="Barry K."/>
            <person name="Bills G."/>
            <person name="Bluhm B."/>
            <person name="Cannon C."/>
            <person name="Castanera R."/>
            <person name="Culley D."/>
            <person name="Daum C."/>
            <person name="Ezra D."/>
            <person name="Gonzalez J."/>
            <person name="Henrissat B."/>
            <person name="Kuo A."/>
            <person name="Liang C."/>
            <person name="Lipzen A."/>
            <person name="Lutzoni F."/>
            <person name="Magnuson J."/>
            <person name="Mondo S."/>
            <person name="Nolan M."/>
            <person name="Ohm R."/>
            <person name="Pangilinan J."/>
            <person name="Park H.-J."/>
            <person name="Ramirez L."/>
            <person name="Alfaro M."/>
            <person name="Sun H."/>
            <person name="Tritt A."/>
            <person name="Yoshinaga Y."/>
            <person name="Zwiers L.-H."/>
            <person name="Turgeon B."/>
            <person name="Goodwin S."/>
            <person name="Spatafora J."/>
            <person name="Crous P."/>
            <person name="Grigoriev I."/>
        </authorList>
    </citation>
    <scope>NUCLEOTIDE SEQUENCE</scope>
    <source>
        <strain evidence="4">CBS 627.86</strain>
    </source>
</reference>
<dbReference type="GO" id="GO:0010468">
    <property type="term" value="P:regulation of gene expression"/>
    <property type="evidence" value="ECO:0007669"/>
    <property type="project" value="TreeGrafter"/>
</dbReference>
<protein>
    <submittedName>
        <fullName evidence="4">Ankyrin repeat-containing domain protein</fullName>
    </submittedName>
</protein>
<dbReference type="Gene3D" id="1.25.40.20">
    <property type="entry name" value="Ankyrin repeat-containing domain"/>
    <property type="match status" value="2"/>
</dbReference>
<dbReference type="PANTHER" id="PTHR24124:SF14">
    <property type="entry name" value="CHROMOSOME UNDETERMINED SCAFFOLD_25, WHOLE GENOME SHOTGUN SEQUENCE"/>
    <property type="match status" value="1"/>
</dbReference>
<dbReference type="Proteomes" id="UP000799770">
    <property type="component" value="Unassembled WGS sequence"/>
</dbReference>
<evidence type="ECO:0000313" key="5">
    <source>
        <dbReference type="Proteomes" id="UP000799770"/>
    </source>
</evidence>
<evidence type="ECO:0000256" key="2">
    <source>
        <dbReference type="ARBA" id="ARBA00023043"/>
    </source>
</evidence>
<dbReference type="PRINTS" id="PR01415">
    <property type="entry name" value="ANKYRIN"/>
</dbReference>
<sequence length="262" mass="29288">MVKALLGEINIDLNARDASGRVTLHWAAMDGASEVIRVLVDRGADVNLRDCQQFTALCLAARSNSKASDFLPPLKMLLGAPNIDVNLSDDSGRTALHWVVMKRVVDRTSKCFVPERLWTDDAVQLIEKLLDQGANVNLQDSQGCTALYLAVENHNFEAVKLLSKVPGIDLNLKEAVHGWTALYKAAKIQTWEYSFEMLRAESNIDVEVLTEALELIKDNVYFSDAILLFKDRIARTEAIQRGERVSVLRKKFFVPSLSTNEL</sequence>
<keyword evidence="5" id="KW-1185">Reference proteome</keyword>
<dbReference type="InterPro" id="IPR002110">
    <property type="entry name" value="Ankyrin_rpt"/>
</dbReference>
<gene>
    <name evidence="4" type="ORF">BDV96DRAFT_573406</name>
</gene>
<dbReference type="GO" id="GO:0005634">
    <property type="term" value="C:nucleus"/>
    <property type="evidence" value="ECO:0007669"/>
    <property type="project" value="TreeGrafter"/>
</dbReference>